<feature type="transmembrane region" description="Helical" evidence="1">
    <location>
        <begin position="16"/>
        <end position="37"/>
    </location>
</feature>
<sequence length="154" mass="18557">MKGWEWRFLSWWGKKGGFFLFFLCFGLMVFVLLFGNYPQWEYQNKRKTISEYFSADGEENLKLSYFTDQGDIFYLKFRYQDGYVFKDQLSKRPNQDAILKKYKAVILNKICLSEELTDRLHSGQRISVDLIDGDREWGVSQLFNMFINYDRCYT</sequence>
<reference evidence="3" key="1">
    <citation type="journal article" date="2019" name="Int. J. Syst. Evol. Microbiol.">
        <title>The Global Catalogue of Microorganisms (GCM) 10K type strain sequencing project: providing services to taxonomists for standard genome sequencing and annotation.</title>
        <authorList>
            <consortium name="The Broad Institute Genomics Platform"/>
            <consortium name="The Broad Institute Genome Sequencing Center for Infectious Disease"/>
            <person name="Wu L."/>
            <person name="Ma J."/>
        </authorList>
    </citation>
    <scope>NUCLEOTIDE SEQUENCE [LARGE SCALE GENOMIC DNA]</scope>
    <source>
        <strain evidence="3">JCM 15896</strain>
    </source>
</reference>
<keyword evidence="3" id="KW-1185">Reference proteome</keyword>
<name>A0ABP3X6F2_9ALTE</name>
<evidence type="ECO:0000313" key="3">
    <source>
        <dbReference type="Proteomes" id="UP001500359"/>
    </source>
</evidence>
<keyword evidence="1" id="KW-1133">Transmembrane helix</keyword>
<evidence type="ECO:0000256" key="1">
    <source>
        <dbReference type="SAM" id="Phobius"/>
    </source>
</evidence>
<evidence type="ECO:0000313" key="2">
    <source>
        <dbReference type="EMBL" id="GAA0860351.1"/>
    </source>
</evidence>
<dbReference type="EMBL" id="BAAAFD010000026">
    <property type="protein sequence ID" value="GAA0860351.1"/>
    <property type="molecule type" value="Genomic_DNA"/>
</dbReference>
<accession>A0ABP3X6F2</accession>
<keyword evidence="1" id="KW-0812">Transmembrane</keyword>
<keyword evidence="1" id="KW-0472">Membrane</keyword>
<proteinExistence type="predicted"/>
<protein>
    <submittedName>
        <fullName evidence="2">Uncharacterized protein</fullName>
    </submittedName>
</protein>
<gene>
    <name evidence="2" type="ORF">GCM10009114_37050</name>
</gene>
<dbReference type="RefSeq" id="WP_343862704.1">
    <property type="nucleotide sequence ID" value="NZ_BAAAFD010000026.1"/>
</dbReference>
<comment type="caution">
    <text evidence="2">The sequence shown here is derived from an EMBL/GenBank/DDBJ whole genome shotgun (WGS) entry which is preliminary data.</text>
</comment>
<organism evidence="2 3">
    <name type="scientific">Aliiglaciecola litoralis</name>
    <dbReference type="NCBI Taxonomy" id="582857"/>
    <lineage>
        <taxon>Bacteria</taxon>
        <taxon>Pseudomonadati</taxon>
        <taxon>Pseudomonadota</taxon>
        <taxon>Gammaproteobacteria</taxon>
        <taxon>Alteromonadales</taxon>
        <taxon>Alteromonadaceae</taxon>
        <taxon>Aliiglaciecola</taxon>
    </lineage>
</organism>
<dbReference type="Proteomes" id="UP001500359">
    <property type="component" value="Unassembled WGS sequence"/>
</dbReference>